<dbReference type="EMBL" id="KL197738">
    <property type="protein sequence ID" value="KDQ52765.1"/>
    <property type="molecule type" value="Genomic_DNA"/>
</dbReference>
<comment type="subcellular location">
    <subcellularLocation>
        <location evidence="2">Nucleus</location>
    </subcellularLocation>
</comment>
<evidence type="ECO:0000256" key="3">
    <source>
        <dbReference type="SAM" id="MobiDB-lite"/>
    </source>
</evidence>
<feature type="compositionally biased region" description="Basic residues" evidence="3">
    <location>
        <begin position="104"/>
        <end position="117"/>
    </location>
</feature>
<dbReference type="GO" id="GO:0008157">
    <property type="term" value="F:protein phosphatase 1 binding"/>
    <property type="evidence" value="ECO:0007669"/>
    <property type="project" value="TreeGrafter"/>
</dbReference>
<dbReference type="PANTHER" id="PTHR20835:SF0">
    <property type="entry name" value="E3 UBIQUITIN-PROTEIN LIGASE PPP1R11"/>
    <property type="match status" value="1"/>
</dbReference>
<dbReference type="PANTHER" id="PTHR20835">
    <property type="entry name" value="E3 UBIQUITIN-PROTEIN LIGASE PPP1R11-RELATED"/>
    <property type="match status" value="1"/>
</dbReference>
<organism evidence="4 5">
    <name type="scientific">Jaapia argillacea MUCL 33604</name>
    <dbReference type="NCBI Taxonomy" id="933084"/>
    <lineage>
        <taxon>Eukaryota</taxon>
        <taxon>Fungi</taxon>
        <taxon>Dikarya</taxon>
        <taxon>Basidiomycota</taxon>
        <taxon>Agaricomycotina</taxon>
        <taxon>Agaricomycetes</taxon>
        <taxon>Agaricomycetidae</taxon>
        <taxon>Jaapiales</taxon>
        <taxon>Jaapiaceae</taxon>
        <taxon>Jaapia</taxon>
    </lineage>
</organism>
<comment type="similarity">
    <text evidence="1 2">Belongs to the YPI1 family.</text>
</comment>
<dbReference type="OrthoDB" id="307488at2759"/>
<dbReference type="InParanoid" id="A0A067PFY9"/>
<dbReference type="InterPro" id="IPR011107">
    <property type="entry name" value="PPI_Ypi1"/>
</dbReference>
<dbReference type="HOGENOM" id="CLU_098333_0_2_1"/>
<accession>A0A067PFY9</accession>
<gene>
    <name evidence="4" type="ORF">JAAARDRAFT_61770</name>
</gene>
<comment type="function">
    <text evidence="2">Regulator of type 1 phosphatases which maintains protein phosphatase activity under strict control.</text>
</comment>
<keyword evidence="5" id="KW-1185">Reference proteome</keyword>
<dbReference type="GO" id="GO:0005634">
    <property type="term" value="C:nucleus"/>
    <property type="evidence" value="ECO:0007669"/>
    <property type="project" value="UniProtKB-SubCell"/>
</dbReference>
<feature type="region of interest" description="Disordered" evidence="3">
    <location>
        <begin position="79"/>
        <end position="174"/>
    </location>
</feature>
<sequence length="174" mass="18640">MAALATQTRASTATPTDASRTVTQPAEGSGNGPVGALRLRGGPRNGRRPTAHVAWTEDVIDNEHMGKKKTKICCIYHKPRRFDESSSDESSSDSDSDSSCDRPHSHRNHNHDRPRRRPSPDRDPGRGDNAGSGGMRDGGSGGGAVVNELPEEPEANAYERIPKGSKKGKMKADS</sequence>
<evidence type="ECO:0000256" key="1">
    <source>
        <dbReference type="ARBA" id="ARBA00005605"/>
    </source>
</evidence>
<protein>
    <recommendedName>
        <fullName evidence="2">Type 1 phosphatases regulator</fullName>
    </recommendedName>
</protein>
<dbReference type="STRING" id="933084.A0A067PFY9"/>
<keyword evidence="2" id="KW-0539">Nucleus</keyword>
<feature type="compositionally biased region" description="Polar residues" evidence="3">
    <location>
        <begin position="1"/>
        <end position="26"/>
    </location>
</feature>
<feature type="compositionally biased region" description="Gly residues" evidence="3">
    <location>
        <begin position="128"/>
        <end position="144"/>
    </location>
</feature>
<feature type="region of interest" description="Disordered" evidence="3">
    <location>
        <begin position="1"/>
        <end position="50"/>
    </location>
</feature>
<feature type="compositionally biased region" description="Basic residues" evidence="3">
    <location>
        <begin position="163"/>
        <end position="174"/>
    </location>
</feature>
<evidence type="ECO:0000313" key="4">
    <source>
        <dbReference type="EMBL" id="KDQ52765.1"/>
    </source>
</evidence>
<dbReference type="Pfam" id="PF07491">
    <property type="entry name" value="PPI_Ypi1"/>
    <property type="match status" value="1"/>
</dbReference>
<proteinExistence type="inferred from homology"/>
<reference evidence="5" key="1">
    <citation type="journal article" date="2014" name="Proc. Natl. Acad. Sci. U.S.A.">
        <title>Extensive sampling of basidiomycete genomes demonstrates inadequacy of the white-rot/brown-rot paradigm for wood decay fungi.</title>
        <authorList>
            <person name="Riley R."/>
            <person name="Salamov A.A."/>
            <person name="Brown D.W."/>
            <person name="Nagy L.G."/>
            <person name="Floudas D."/>
            <person name="Held B.W."/>
            <person name="Levasseur A."/>
            <person name="Lombard V."/>
            <person name="Morin E."/>
            <person name="Otillar R."/>
            <person name="Lindquist E.A."/>
            <person name="Sun H."/>
            <person name="LaButti K.M."/>
            <person name="Schmutz J."/>
            <person name="Jabbour D."/>
            <person name="Luo H."/>
            <person name="Baker S.E."/>
            <person name="Pisabarro A.G."/>
            <person name="Walton J.D."/>
            <person name="Blanchette R.A."/>
            <person name="Henrissat B."/>
            <person name="Martin F."/>
            <person name="Cullen D."/>
            <person name="Hibbett D.S."/>
            <person name="Grigoriev I.V."/>
        </authorList>
    </citation>
    <scope>NUCLEOTIDE SEQUENCE [LARGE SCALE GENOMIC DNA]</scope>
    <source>
        <strain evidence="5">MUCL 33604</strain>
    </source>
</reference>
<dbReference type="AlphaFoldDB" id="A0A067PFY9"/>
<dbReference type="Proteomes" id="UP000027265">
    <property type="component" value="Unassembled WGS sequence"/>
</dbReference>
<dbReference type="GO" id="GO:0004865">
    <property type="term" value="F:protein serine/threonine phosphatase inhibitor activity"/>
    <property type="evidence" value="ECO:0007669"/>
    <property type="project" value="UniProtKB-UniRule"/>
</dbReference>
<feature type="compositionally biased region" description="Acidic residues" evidence="3">
    <location>
        <begin position="85"/>
        <end position="98"/>
    </location>
</feature>
<evidence type="ECO:0000313" key="5">
    <source>
        <dbReference type="Proteomes" id="UP000027265"/>
    </source>
</evidence>
<evidence type="ECO:0000256" key="2">
    <source>
        <dbReference type="RuleBase" id="RU367162"/>
    </source>
</evidence>
<name>A0A067PFY9_9AGAM</name>